<dbReference type="Pfam" id="PF13847">
    <property type="entry name" value="Methyltransf_31"/>
    <property type="match status" value="1"/>
</dbReference>
<name>A0ABD3RGI3_9STRA</name>
<dbReference type="GO" id="GO:0008168">
    <property type="term" value="F:methyltransferase activity"/>
    <property type="evidence" value="ECO:0007669"/>
    <property type="project" value="UniProtKB-KW"/>
</dbReference>
<dbReference type="InterPro" id="IPR051419">
    <property type="entry name" value="Lys/N-term_MeTrsfase_sf"/>
</dbReference>
<proteinExistence type="inferred from homology"/>
<keyword evidence="3" id="KW-0808">Transferase</keyword>
<evidence type="ECO:0000313" key="5">
    <source>
        <dbReference type="EMBL" id="KAL3812135.1"/>
    </source>
</evidence>
<sequence length="302" mass="34487">HHGIIWEEILLEREPSHTFPCSLCVDRYTLETEPCEWITTGYNIFQHLFTPMFLNHKSAPPPGGEISLHHLHDWASHQCPSLLTPSMLVEESDGEDTGQQKEERDFPSRGRCRVLNVGCGNSQLGEQMLLNGFTDIVNVDYSEVVISKMKEKYNADFFVNLKSNVAKDESRDDSTRHKSDLRMVFEIGDITDGIHHPDESFDLIICKKTLDFVLCGAGSAANAKSMMTECYRLLNKDHGVMMILSTAKPEDRAFFYEQNPWAGVENIVLPVNGISIDQKKGHQRKIDSYVYLLYKQCWRNVD</sequence>
<protein>
    <recommendedName>
        <fullName evidence="4">Methyltransferase domain-containing protein</fullName>
    </recommendedName>
</protein>
<dbReference type="SUPFAM" id="SSF53335">
    <property type="entry name" value="S-adenosyl-L-methionine-dependent methyltransferases"/>
    <property type="match status" value="1"/>
</dbReference>
<evidence type="ECO:0000256" key="1">
    <source>
        <dbReference type="ARBA" id="ARBA00008361"/>
    </source>
</evidence>
<feature type="domain" description="Methyltransferase" evidence="4">
    <location>
        <begin position="111"/>
        <end position="243"/>
    </location>
</feature>
<dbReference type="PANTHER" id="PTHR12176">
    <property type="entry name" value="SAM-DEPENDENT METHYLTRANSFERASE SUPERFAMILY PROTEIN"/>
    <property type="match status" value="1"/>
</dbReference>
<evidence type="ECO:0000259" key="4">
    <source>
        <dbReference type="Pfam" id="PF13847"/>
    </source>
</evidence>
<dbReference type="Proteomes" id="UP001530377">
    <property type="component" value="Unassembled WGS sequence"/>
</dbReference>
<dbReference type="EMBL" id="JALLPB020000215">
    <property type="protein sequence ID" value="KAL3812135.1"/>
    <property type="molecule type" value="Genomic_DNA"/>
</dbReference>
<dbReference type="CDD" id="cd02440">
    <property type="entry name" value="AdoMet_MTases"/>
    <property type="match status" value="1"/>
</dbReference>
<accession>A0ABD3RGI3</accession>
<dbReference type="PANTHER" id="PTHR12176:SF79">
    <property type="entry name" value="METHYLTRANSFERASE TYPE 11 DOMAIN-CONTAINING PROTEIN"/>
    <property type="match status" value="1"/>
</dbReference>
<comment type="similarity">
    <text evidence="1">Belongs to the methyltransferase superfamily.</text>
</comment>
<evidence type="ECO:0000256" key="2">
    <source>
        <dbReference type="ARBA" id="ARBA00022603"/>
    </source>
</evidence>
<gene>
    <name evidence="5" type="ORF">ACHAXA_009394</name>
</gene>
<dbReference type="GO" id="GO:0032259">
    <property type="term" value="P:methylation"/>
    <property type="evidence" value="ECO:0007669"/>
    <property type="project" value="UniProtKB-KW"/>
</dbReference>
<keyword evidence="2" id="KW-0489">Methyltransferase</keyword>
<keyword evidence="6" id="KW-1185">Reference proteome</keyword>
<dbReference type="Gene3D" id="3.40.50.150">
    <property type="entry name" value="Vaccinia Virus protein VP39"/>
    <property type="match status" value="1"/>
</dbReference>
<dbReference type="InterPro" id="IPR025714">
    <property type="entry name" value="Methyltranfer_dom"/>
</dbReference>
<comment type="caution">
    <text evidence="5">The sequence shown here is derived from an EMBL/GenBank/DDBJ whole genome shotgun (WGS) entry which is preliminary data.</text>
</comment>
<dbReference type="AlphaFoldDB" id="A0ABD3RGI3"/>
<feature type="non-terminal residue" evidence="5">
    <location>
        <position position="1"/>
    </location>
</feature>
<dbReference type="InterPro" id="IPR029063">
    <property type="entry name" value="SAM-dependent_MTases_sf"/>
</dbReference>
<reference evidence="5 6" key="1">
    <citation type="submission" date="2024-10" db="EMBL/GenBank/DDBJ databases">
        <title>Updated reference genomes for cyclostephanoid diatoms.</title>
        <authorList>
            <person name="Roberts W.R."/>
            <person name="Alverson A.J."/>
        </authorList>
    </citation>
    <scope>NUCLEOTIDE SEQUENCE [LARGE SCALE GENOMIC DNA]</scope>
    <source>
        <strain evidence="5 6">AJA228-03</strain>
    </source>
</reference>
<evidence type="ECO:0000313" key="6">
    <source>
        <dbReference type="Proteomes" id="UP001530377"/>
    </source>
</evidence>
<evidence type="ECO:0000256" key="3">
    <source>
        <dbReference type="ARBA" id="ARBA00022679"/>
    </source>
</evidence>
<organism evidence="5 6">
    <name type="scientific">Cyclostephanos tholiformis</name>
    <dbReference type="NCBI Taxonomy" id="382380"/>
    <lineage>
        <taxon>Eukaryota</taxon>
        <taxon>Sar</taxon>
        <taxon>Stramenopiles</taxon>
        <taxon>Ochrophyta</taxon>
        <taxon>Bacillariophyta</taxon>
        <taxon>Coscinodiscophyceae</taxon>
        <taxon>Thalassiosirophycidae</taxon>
        <taxon>Stephanodiscales</taxon>
        <taxon>Stephanodiscaceae</taxon>
        <taxon>Cyclostephanos</taxon>
    </lineage>
</organism>